<evidence type="ECO:0000313" key="1">
    <source>
        <dbReference type="EMBL" id="MBV7668780.1"/>
    </source>
</evidence>
<protein>
    <recommendedName>
        <fullName evidence="3">DNA-binding response regulator</fullName>
    </recommendedName>
</protein>
<keyword evidence="2" id="KW-1185">Reference proteome</keyword>
<comment type="caution">
    <text evidence="1">The sequence shown here is derived from an EMBL/GenBank/DDBJ whole genome shotgun (WGS) entry which is preliminary data.</text>
</comment>
<dbReference type="EMBL" id="JAHUVW010000001">
    <property type="protein sequence ID" value="MBV7668780.1"/>
    <property type="molecule type" value="Genomic_DNA"/>
</dbReference>
<gene>
    <name evidence="1" type="ORF">STHAL_04610</name>
</gene>
<organism evidence="1 2">
    <name type="scientific">Streptomyces halstedii</name>
    <dbReference type="NCBI Taxonomy" id="1944"/>
    <lineage>
        <taxon>Bacteria</taxon>
        <taxon>Bacillati</taxon>
        <taxon>Actinomycetota</taxon>
        <taxon>Actinomycetes</taxon>
        <taxon>Kitasatosporales</taxon>
        <taxon>Streptomycetaceae</taxon>
        <taxon>Streptomyces</taxon>
    </lineage>
</organism>
<evidence type="ECO:0000313" key="2">
    <source>
        <dbReference type="Proteomes" id="UP000735541"/>
    </source>
</evidence>
<proteinExistence type="predicted"/>
<evidence type="ECO:0008006" key="3">
    <source>
        <dbReference type="Google" id="ProtNLM"/>
    </source>
</evidence>
<dbReference type="RefSeq" id="WP_228867395.1">
    <property type="nucleotide sequence ID" value="NZ_JAHUVW010000001.1"/>
</dbReference>
<reference evidence="1 2" key="1">
    <citation type="submission" date="2021-07" db="EMBL/GenBank/DDBJ databases">
        <title>Sequencing Streptomyces halstedii LGO-A4 genome an citrus endophytic actinomycete.</title>
        <authorList>
            <person name="Samborskyy M."/>
            <person name="Scott N."/>
            <person name="Deglau R."/>
            <person name="Dickens S."/>
            <person name="Oliveira L.G."/>
        </authorList>
    </citation>
    <scope>NUCLEOTIDE SEQUENCE [LARGE SCALE GENOMIC DNA]</scope>
    <source>
        <strain evidence="1 2">LGO-A4</strain>
    </source>
</reference>
<sequence>MNDVAAHSDRITVLAAEPEPAQEVIERLLDTGHGCHRTTHPAPRRPGRQ</sequence>
<accession>A0ABS6TKM9</accession>
<name>A0ABS6TKM9_STRHA</name>
<dbReference type="Proteomes" id="UP000735541">
    <property type="component" value="Unassembled WGS sequence"/>
</dbReference>